<comment type="caution">
    <text evidence="1">The sequence shown here is derived from an EMBL/GenBank/DDBJ whole genome shotgun (WGS) entry which is preliminary data.</text>
</comment>
<keyword evidence="2" id="KW-1185">Reference proteome</keyword>
<evidence type="ECO:0008006" key="3">
    <source>
        <dbReference type="Google" id="ProtNLM"/>
    </source>
</evidence>
<dbReference type="RefSeq" id="WP_094865598.1">
    <property type="nucleotide sequence ID" value="NZ_NKYE01000021.1"/>
</dbReference>
<dbReference type="Proteomes" id="UP000242444">
    <property type="component" value="Unassembled WGS sequence"/>
</dbReference>
<reference evidence="1 2" key="1">
    <citation type="submission" date="2017-07" db="EMBL/GenBank/DDBJ databases">
        <title>Amycolatopsis antarcticus sp. nov., isolated from the surface of an Antarcticus brown macroalga.</title>
        <authorList>
            <person name="Wang J."/>
            <person name="Leiva S."/>
            <person name="Huang J."/>
            <person name="Huang Y."/>
        </authorList>
    </citation>
    <scope>NUCLEOTIDE SEQUENCE [LARGE SCALE GENOMIC DNA]</scope>
    <source>
        <strain evidence="1 2">AU-G6</strain>
    </source>
</reference>
<name>A0A263CVZ0_9PSEU</name>
<protein>
    <recommendedName>
        <fullName evidence="3">Glycine zipper domain-containing protein</fullName>
    </recommendedName>
</protein>
<evidence type="ECO:0000313" key="2">
    <source>
        <dbReference type="Proteomes" id="UP000242444"/>
    </source>
</evidence>
<dbReference type="EMBL" id="NKYE01000021">
    <property type="protein sequence ID" value="OZM70302.1"/>
    <property type="molecule type" value="Genomic_DNA"/>
</dbReference>
<dbReference type="InParanoid" id="A0A263CVZ0"/>
<dbReference type="AlphaFoldDB" id="A0A263CVZ0"/>
<accession>A0A263CVZ0</accession>
<proteinExistence type="predicted"/>
<organism evidence="1 2">
    <name type="scientific">Amycolatopsis antarctica</name>
    <dbReference type="NCBI Taxonomy" id="1854586"/>
    <lineage>
        <taxon>Bacteria</taxon>
        <taxon>Bacillati</taxon>
        <taxon>Actinomycetota</taxon>
        <taxon>Actinomycetes</taxon>
        <taxon>Pseudonocardiales</taxon>
        <taxon>Pseudonocardiaceae</taxon>
        <taxon>Amycolatopsis</taxon>
    </lineage>
</organism>
<dbReference type="OrthoDB" id="3624011at2"/>
<evidence type="ECO:0000313" key="1">
    <source>
        <dbReference type="EMBL" id="OZM70302.1"/>
    </source>
</evidence>
<gene>
    <name evidence="1" type="ORF">CFN78_25575</name>
</gene>
<sequence length="422" mass="44290">MTAQDLNTTVNGSIDMCREAAGRLTTNAGYAESAQDFYRQSRDGTEATWGGPSRDAFAGSVTDTLDPLHDLCYTLPLYSRALDEFANGLEGVYRQMDDVLGKAAAGGLEIEGPIVRRPDSPGVPPELTMGPMMPGDSGGEITAKQAAIDGYKALVGEFNRKVDVYNTCLSIFTDARNKEKEAHQRLWDALNPEKSANIDSWTIGRTSASAVIGRIGSAENARHDSLLKATRAGENALAFQQLAAGKLPSPERSRALVDAAKSGLEEKRYREKIDSLDKLLKHIPENVRTASAAYPGKGNPNIAAPVDDAALGTKAVSSTLKKLPYIGTGLVVGNEIWGAATGEQTWGKAVASSAGIVGGGAAGSVVGGAIGTPLGPWGTVLGGGIGSLIGGFAGGEVVDYYMPDEKPMPEQIDKIEYEGMGR</sequence>